<dbReference type="EMBL" id="JBGBDC010000005">
    <property type="protein sequence ID" value="MEY2252013.1"/>
    <property type="molecule type" value="Genomic_DNA"/>
</dbReference>
<protein>
    <submittedName>
        <fullName evidence="1">Uncharacterized protein</fullName>
    </submittedName>
</protein>
<dbReference type="Proteomes" id="UP001562178">
    <property type="component" value="Unassembled WGS sequence"/>
</dbReference>
<evidence type="ECO:0000313" key="2">
    <source>
        <dbReference type="Proteomes" id="UP001562178"/>
    </source>
</evidence>
<keyword evidence="2" id="KW-1185">Reference proteome</keyword>
<reference evidence="1 2" key="1">
    <citation type="journal article" date="2016" name="Int. J. Syst. Evol. Microbiol.">
        <title>Description of Comamonas sediminis sp. nov., isolated from lagoon sediments.</title>
        <authorList>
            <person name="Subhash Y."/>
            <person name="Bang J.J."/>
            <person name="You T.H."/>
            <person name="Lee S.S."/>
        </authorList>
    </citation>
    <scope>NUCLEOTIDE SEQUENCE [LARGE SCALE GENOMIC DNA]</scope>
    <source>
        <strain evidence="1 2">JCM 31169</strain>
    </source>
</reference>
<sequence>MFSLSDQELWQYEVYYLMNFVLINPESQLAHFYVKRIMPVCAELHFQAVDLDHDFNSNITNPLYQLFVSCFLNSQKIMPLLESMFGGGDIYHEMTNERENLFGEKISNRFFENLEFNTSLDGFENGACWQELRNRSRLFLKKYSLLDDFDFPNPMRFSEFLYPDDFEEYDPAPRWSSCGQFISLEDWTQMKNITMAAYKDAET</sequence>
<gene>
    <name evidence="1" type="ORF">AB7A72_13430</name>
</gene>
<organism evidence="1 2">
    <name type="scientific">Comamonas sediminis</name>
    <dbReference type="NCBI Taxonomy" id="1783360"/>
    <lineage>
        <taxon>Bacteria</taxon>
        <taxon>Pseudomonadati</taxon>
        <taxon>Pseudomonadota</taxon>
        <taxon>Betaproteobacteria</taxon>
        <taxon>Burkholderiales</taxon>
        <taxon>Comamonadaceae</taxon>
        <taxon>Comamonas</taxon>
    </lineage>
</organism>
<name>A0ABV4B6E8_9BURK</name>
<comment type="caution">
    <text evidence="1">The sequence shown here is derived from an EMBL/GenBank/DDBJ whole genome shotgun (WGS) entry which is preliminary data.</text>
</comment>
<dbReference type="RefSeq" id="WP_369460264.1">
    <property type="nucleotide sequence ID" value="NZ_JBGBDC010000005.1"/>
</dbReference>
<accession>A0ABV4B6E8</accession>
<proteinExistence type="predicted"/>
<evidence type="ECO:0000313" key="1">
    <source>
        <dbReference type="EMBL" id="MEY2252013.1"/>
    </source>
</evidence>